<dbReference type="AlphaFoldDB" id="A0AAW8AN66"/>
<sequence length="113" mass="13266">MGRRRSHERRDLPPNLYIRNNGYYCYRDPRTGKEFGLGRDRRIAITEAIQANIELFSGHKHKPLTARINSDNSVTLHSWLDRYEKILASRGIKQKTLINYMSKIKAIRRGLPD</sequence>
<evidence type="ECO:0000256" key="4">
    <source>
        <dbReference type="PROSITE-ProRule" id="PRU01248"/>
    </source>
</evidence>
<proteinExistence type="inferred from homology"/>
<organism evidence="6 7">
    <name type="scientific">Klebsiella pneumoniae</name>
    <dbReference type="NCBI Taxonomy" id="573"/>
    <lineage>
        <taxon>Bacteria</taxon>
        <taxon>Pseudomonadati</taxon>
        <taxon>Pseudomonadota</taxon>
        <taxon>Gammaproteobacteria</taxon>
        <taxon>Enterobacterales</taxon>
        <taxon>Enterobacteriaceae</taxon>
        <taxon>Klebsiella/Raoultella group</taxon>
        <taxon>Klebsiella</taxon>
        <taxon>Klebsiella pneumoniae complex</taxon>
    </lineage>
</organism>
<evidence type="ECO:0000256" key="1">
    <source>
        <dbReference type="ARBA" id="ARBA00008857"/>
    </source>
</evidence>
<gene>
    <name evidence="6" type="ORF">Q6294_28705</name>
</gene>
<dbReference type="InterPro" id="IPR016177">
    <property type="entry name" value="DNA-bd_dom_sf"/>
</dbReference>
<accession>A0AAW8AN66</accession>
<dbReference type="SUPFAM" id="SSF54171">
    <property type="entry name" value="DNA-binding domain"/>
    <property type="match status" value="1"/>
</dbReference>
<dbReference type="Pfam" id="PF09003">
    <property type="entry name" value="Arm-DNA-bind_1"/>
    <property type="match status" value="1"/>
</dbReference>
<evidence type="ECO:0000313" key="6">
    <source>
        <dbReference type="EMBL" id="MDP0970937.1"/>
    </source>
</evidence>
<dbReference type="RefSeq" id="WP_171519030.1">
    <property type="nucleotide sequence ID" value="NZ_JAUUIA010000103.1"/>
</dbReference>
<evidence type="ECO:0000259" key="5">
    <source>
        <dbReference type="PROSITE" id="PS51900"/>
    </source>
</evidence>
<feature type="domain" description="Core-binding (CB)" evidence="5">
    <location>
        <begin position="74"/>
        <end position="113"/>
    </location>
</feature>
<evidence type="ECO:0000256" key="3">
    <source>
        <dbReference type="ARBA" id="ARBA00023125"/>
    </source>
</evidence>
<comment type="similarity">
    <text evidence="1">Belongs to the 'phage' integrase family.</text>
</comment>
<evidence type="ECO:0000313" key="7">
    <source>
        <dbReference type="Proteomes" id="UP001244490"/>
    </source>
</evidence>
<dbReference type="Gene3D" id="3.30.160.60">
    <property type="entry name" value="Classic Zinc Finger"/>
    <property type="match status" value="1"/>
</dbReference>
<dbReference type="EMBL" id="JAUUIA010000103">
    <property type="protein sequence ID" value="MDP0970937.1"/>
    <property type="molecule type" value="Genomic_DNA"/>
</dbReference>
<evidence type="ECO:0000256" key="2">
    <source>
        <dbReference type="ARBA" id="ARBA00022908"/>
    </source>
</evidence>
<keyword evidence="2" id="KW-0229">DNA integration</keyword>
<dbReference type="Gene3D" id="1.10.150.130">
    <property type="match status" value="1"/>
</dbReference>
<protein>
    <submittedName>
        <fullName evidence="6">Phage integrase Arm DNA-binding domain-containing protein</fullName>
    </submittedName>
</protein>
<comment type="caution">
    <text evidence="6">The sequence shown here is derived from an EMBL/GenBank/DDBJ whole genome shotgun (WGS) entry which is preliminary data.</text>
</comment>
<dbReference type="GO" id="GO:0008907">
    <property type="term" value="F:integrase activity"/>
    <property type="evidence" value="ECO:0007669"/>
    <property type="project" value="InterPro"/>
</dbReference>
<dbReference type="InterPro" id="IPR015094">
    <property type="entry name" value="Integrase_lambda-typ_DNA-bd_N"/>
</dbReference>
<dbReference type="PROSITE" id="PS51900">
    <property type="entry name" value="CB"/>
    <property type="match status" value="1"/>
</dbReference>
<dbReference type="InterPro" id="IPR044068">
    <property type="entry name" value="CB"/>
</dbReference>
<dbReference type="Proteomes" id="UP001244490">
    <property type="component" value="Unassembled WGS sequence"/>
</dbReference>
<dbReference type="GO" id="GO:0003677">
    <property type="term" value="F:DNA binding"/>
    <property type="evidence" value="ECO:0007669"/>
    <property type="project" value="UniProtKB-UniRule"/>
</dbReference>
<dbReference type="InterPro" id="IPR010998">
    <property type="entry name" value="Integrase_recombinase_N"/>
</dbReference>
<reference evidence="6" key="1">
    <citation type="submission" date="2023-07" db="EMBL/GenBank/DDBJ databases">
        <authorList>
            <person name="Peng Z."/>
        </authorList>
    </citation>
    <scope>NUCLEOTIDE SEQUENCE</scope>
    <source>
        <strain evidence="6">KP219</strain>
    </source>
</reference>
<keyword evidence="3 4" id="KW-0238">DNA-binding</keyword>
<feature type="non-terminal residue" evidence="6">
    <location>
        <position position="113"/>
    </location>
</feature>
<dbReference type="FunFam" id="3.30.160.60:FF:001166">
    <property type="entry name" value="Phage integrase"/>
    <property type="match status" value="1"/>
</dbReference>
<name>A0AAW8AN66_KLEPN</name>